<evidence type="ECO:0000313" key="2">
    <source>
        <dbReference type="EMBL" id="KTD65998.1"/>
    </source>
</evidence>
<accession>A0A0W0ZB11</accession>
<sequence>MNTLEHTEVGNHLRIDLSEHNNPYLYYGEQGEIRIRLMRFDQTLPEPMDIELSTGEIVAMAGDYYTSYQWDMKLNLPPCHDFDSTEALGRHLIRQPVLPEEQNALMDAYNNLAAPDVRRKDIDKIYTISQASYIPFSTTLNDYARQLMIYLRVKNYGELLNRNQTHFTPWSVRVYTLGHHLALNATRIAYELYQLAENGDYQPQHEEIRDIWKQLESAHSPLTSEIIRDLAHRYHALAVGIECFTFHYFSDHFAAGHMAMMGDLRVLLPQRFGTTMGGILANNFHNELNRIGVNTKRIYDPTPDKNAPTTPATGDDDFDICRNYFNKKACIAGMQCSLQDLERVLNGEDIPEPQQYGGLEYLPDLDDNIRQPKPLFVPGDHGEIYVRNPLNRIPVISPSELDAIRANPKACGYKEVRNKLSAFKLVAQLRLLPFIFEGKEQPLTADERIRIEEDELQRNPHRKPLPTPPCETTPGESETIIDWRKSASPNPHRYGLASHGMYPSRSEKPVMDNETVVESASNRL</sequence>
<dbReference type="PATRIC" id="fig|452.5.peg.320"/>
<comment type="caution">
    <text evidence="2">The sequence shown here is derived from an EMBL/GenBank/DDBJ whole genome shotgun (WGS) entry which is preliminary data.</text>
</comment>
<gene>
    <name evidence="2" type="ORF">Lspi_0287</name>
</gene>
<organism evidence="2 3">
    <name type="scientific">Legionella spiritensis</name>
    <dbReference type="NCBI Taxonomy" id="452"/>
    <lineage>
        <taxon>Bacteria</taxon>
        <taxon>Pseudomonadati</taxon>
        <taxon>Pseudomonadota</taxon>
        <taxon>Gammaproteobacteria</taxon>
        <taxon>Legionellales</taxon>
        <taxon>Legionellaceae</taxon>
        <taxon>Legionella</taxon>
    </lineage>
</organism>
<name>A0A0W0ZB11_LEGSP</name>
<dbReference type="AlphaFoldDB" id="A0A0W0ZB11"/>
<dbReference type="EMBL" id="LNYX01000003">
    <property type="protein sequence ID" value="KTD65998.1"/>
    <property type="molecule type" value="Genomic_DNA"/>
</dbReference>
<dbReference type="OrthoDB" id="5649123at2"/>
<evidence type="ECO:0000256" key="1">
    <source>
        <dbReference type="SAM" id="MobiDB-lite"/>
    </source>
</evidence>
<protein>
    <submittedName>
        <fullName evidence="2">Dot/Icm secretion system substrate</fullName>
    </submittedName>
</protein>
<dbReference type="RefSeq" id="WP_082642703.1">
    <property type="nucleotide sequence ID" value="NZ_CAAAII010000020.1"/>
</dbReference>
<proteinExistence type="predicted"/>
<reference evidence="2 3" key="1">
    <citation type="submission" date="2015-11" db="EMBL/GenBank/DDBJ databases">
        <title>Genomic analysis of 38 Legionella species identifies large and diverse effector repertoires.</title>
        <authorList>
            <person name="Burstein D."/>
            <person name="Amaro F."/>
            <person name="Zusman T."/>
            <person name="Lifshitz Z."/>
            <person name="Cohen O."/>
            <person name="Gilbert J.A."/>
            <person name="Pupko T."/>
            <person name="Shuman H.A."/>
            <person name="Segal G."/>
        </authorList>
    </citation>
    <scope>NUCLEOTIDE SEQUENCE [LARGE SCALE GENOMIC DNA]</scope>
    <source>
        <strain evidence="2 3">Mt.St.Helens-9</strain>
    </source>
</reference>
<keyword evidence="3" id="KW-1185">Reference proteome</keyword>
<dbReference type="Proteomes" id="UP000054877">
    <property type="component" value="Unassembled WGS sequence"/>
</dbReference>
<feature type="region of interest" description="Disordered" evidence="1">
    <location>
        <begin position="453"/>
        <end position="524"/>
    </location>
</feature>
<dbReference type="STRING" id="452.Lspi_0287"/>
<evidence type="ECO:0000313" key="3">
    <source>
        <dbReference type="Proteomes" id="UP000054877"/>
    </source>
</evidence>